<dbReference type="SUPFAM" id="SSF52518">
    <property type="entry name" value="Thiamin diphosphate-binding fold (THDP-binding)"/>
    <property type="match status" value="1"/>
</dbReference>
<reference evidence="5 6" key="1">
    <citation type="submission" date="2019-12" db="EMBL/GenBank/DDBJ databases">
        <title>Chitinophaga sp. strain ysch24 (GDMCC 1.1355), whole genome shotgun sequence.</title>
        <authorList>
            <person name="Zhang X."/>
        </authorList>
    </citation>
    <scope>NUCLEOTIDE SEQUENCE [LARGE SCALE GENOMIC DNA]</scope>
    <source>
        <strain evidence="6">ysch24</strain>
    </source>
</reference>
<feature type="domain" description="Pyruvate flavodoxin/ferredoxin oxidoreductase pyrimidine binding" evidence="3">
    <location>
        <begin position="261"/>
        <end position="473"/>
    </location>
</feature>
<dbReference type="Gene3D" id="3.40.920.10">
    <property type="entry name" value="Pyruvate-ferredoxin oxidoreductase, PFOR, domain III"/>
    <property type="match status" value="1"/>
</dbReference>
<dbReference type="RefSeq" id="WP_157304895.1">
    <property type="nucleotide sequence ID" value="NZ_WRXN01000001.1"/>
</dbReference>
<comment type="caution">
    <text evidence="5">The sequence shown here is derived from an EMBL/GenBank/DDBJ whole genome shotgun (WGS) entry which is preliminary data.</text>
</comment>
<dbReference type="InterPro" id="IPR022367">
    <property type="entry name" value="2-oxoacid/accept_OxRdtase_asu"/>
</dbReference>
<dbReference type="EMBL" id="WRXN01000001">
    <property type="protein sequence ID" value="MVT07506.1"/>
    <property type="molecule type" value="Genomic_DNA"/>
</dbReference>
<dbReference type="PANTHER" id="PTHR32154">
    <property type="entry name" value="PYRUVATE-FLAVODOXIN OXIDOREDUCTASE-RELATED"/>
    <property type="match status" value="1"/>
</dbReference>
<evidence type="ECO:0000256" key="1">
    <source>
        <dbReference type="ARBA" id="ARBA00023002"/>
    </source>
</evidence>
<dbReference type="InterPro" id="IPR002869">
    <property type="entry name" value="Pyrv_flavodox_OxRed_cen"/>
</dbReference>
<dbReference type="Pfam" id="PF01558">
    <property type="entry name" value="POR"/>
    <property type="match status" value="1"/>
</dbReference>
<gene>
    <name evidence="5" type="ORF">GO493_04480</name>
</gene>
<dbReference type="InterPro" id="IPR029061">
    <property type="entry name" value="THDP-binding"/>
</dbReference>
<proteinExistence type="predicted"/>
<dbReference type="AlphaFoldDB" id="A0A7K1TZM2"/>
<evidence type="ECO:0000313" key="5">
    <source>
        <dbReference type="EMBL" id="MVT07506.1"/>
    </source>
</evidence>
<feature type="domain" description="Pyruvate/ketoisovalerate oxidoreductase catalytic" evidence="2">
    <location>
        <begin position="21"/>
        <end position="212"/>
    </location>
</feature>
<dbReference type="PANTHER" id="PTHR32154:SF20">
    <property type="entry name" value="2-OXOGLUTARATE OXIDOREDUCTASE SUBUNIT KORA"/>
    <property type="match status" value="1"/>
</dbReference>
<feature type="domain" description="Pyruvate:ferredoxin oxidoreductase core" evidence="4">
    <location>
        <begin position="518"/>
        <end position="586"/>
    </location>
</feature>
<dbReference type="GO" id="GO:0016903">
    <property type="term" value="F:oxidoreductase activity, acting on the aldehyde or oxo group of donors"/>
    <property type="evidence" value="ECO:0007669"/>
    <property type="project" value="InterPro"/>
</dbReference>
<dbReference type="InterPro" id="IPR009014">
    <property type="entry name" value="Transketo_C/PFOR_II"/>
</dbReference>
<evidence type="ECO:0000259" key="2">
    <source>
        <dbReference type="Pfam" id="PF01558"/>
    </source>
</evidence>
<sequence>MSNISVQQIENVVIKFAGDSGDGMQLTGTQFSNNTALVGNDLSTFPDFPAEIRAPQGTLAGVSGFQLHFSSNRIFTPGDACDVLVAMNAAALKANLKSLKKGGIIIANTDGFDSKNLRLANYPDGINPLEDGSLAAYQLHTMDVTKMTREALKDINLGMKEKDRAKNMFVLGFLYWLYDRSLESSENFLNEKFSKKPEILESNLKALHAGYNFGDTVEAFSTRYKVEKARMEPGTYRSITGNTALAYGLIAASQKANLPLFLGTYPITPASDILHELSKYKNFGIRTFQAEDEIAGITSAIGASYGGHMGVTTTSGPGMALKGEAMGLAVMLEIPLLIVNIQRGGPSTGLPTKTEQSDLLQAYYGRNGECPMPVISAATPSDCFESIFEAFRISVAHMTPVIYLSDGYIANGAEPWRFPKSADLPAIPVKFKKGLEEGEEQFLPYHRDENLVRPWAVPGTPGLEHRIGGLEKQNITGNVSYDPENHQLMVRIRQEKVDKIADHIPLQKIELGPEKGKVLVLGWGSTYGAIKSAVLELLAEGHEVAHAHIRYLRPFPKNLAEILHSYDKVLIPEINNGQLIRIIREQFLIDAQGYNKIMGVPITKGELVVKIKEMLQA</sequence>
<evidence type="ECO:0000259" key="4">
    <source>
        <dbReference type="Pfam" id="PF17147"/>
    </source>
</evidence>
<protein>
    <submittedName>
        <fullName evidence="5">2-oxoacid:acceptor oxidoreductase subunit alpha</fullName>
    </submittedName>
</protein>
<dbReference type="Pfam" id="PF01855">
    <property type="entry name" value="POR_N"/>
    <property type="match status" value="1"/>
</dbReference>
<dbReference type="SUPFAM" id="SSF53323">
    <property type="entry name" value="Pyruvate-ferredoxin oxidoreductase, PFOR, domain III"/>
    <property type="match status" value="1"/>
</dbReference>
<dbReference type="Gene3D" id="3.40.50.920">
    <property type="match status" value="1"/>
</dbReference>
<dbReference type="Pfam" id="PF17147">
    <property type="entry name" value="PFOR_II"/>
    <property type="match status" value="1"/>
</dbReference>
<dbReference type="Proteomes" id="UP000461730">
    <property type="component" value="Unassembled WGS sequence"/>
</dbReference>
<dbReference type="GO" id="GO:0006979">
    <property type="term" value="P:response to oxidative stress"/>
    <property type="evidence" value="ECO:0007669"/>
    <property type="project" value="TreeGrafter"/>
</dbReference>
<dbReference type="Gene3D" id="3.40.50.970">
    <property type="match status" value="1"/>
</dbReference>
<dbReference type="InterPro" id="IPR019752">
    <property type="entry name" value="Pyrv/ketoisovalerate_OxRed_cat"/>
</dbReference>
<dbReference type="NCBIfam" id="TIGR03710">
    <property type="entry name" value="OAFO_sf"/>
    <property type="match status" value="1"/>
</dbReference>
<keyword evidence="1" id="KW-0560">Oxidoreductase</keyword>
<evidence type="ECO:0000259" key="3">
    <source>
        <dbReference type="Pfam" id="PF01855"/>
    </source>
</evidence>
<dbReference type="CDD" id="cd07034">
    <property type="entry name" value="TPP_PYR_PFOR_IOR-alpha_like"/>
    <property type="match status" value="1"/>
</dbReference>
<dbReference type="InterPro" id="IPR050722">
    <property type="entry name" value="Pyruvate:ferred/Flavod_OxRd"/>
</dbReference>
<dbReference type="InterPro" id="IPR033412">
    <property type="entry name" value="PFOR_II"/>
</dbReference>
<keyword evidence="6" id="KW-1185">Reference proteome</keyword>
<evidence type="ECO:0000313" key="6">
    <source>
        <dbReference type="Proteomes" id="UP000461730"/>
    </source>
</evidence>
<accession>A0A7K1TZM2</accession>
<name>A0A7K1TZM2_9BACT</name>
<dbReference type="InterPro" id="IPR002880">
    <property type="entry name" value="Pyrv_Fd/Flavodoxin_OxRdtase_N"/>
</dbReference>
<organism evidence="5 6">
    <name type="scientific">Chitinophaga tropicalis</name>
    <dbReference type="NCBI Taxonomy" id="2683588"/>
    <lineage>
        <taxon>Bacteria</taxon>
        <taxon>Pseudomonadati</taxon>
        <taxon>Bacteroidota</taxon>
        <taxon>Chitinophagia</taxon>
        <taxon>Chitinophagales</taxon>
        <taxon>Chitinophagaceae</taxon>
        <taxon>Chitinophaga</taxon>
    </lineage>
</organism>
<dbReference type="FunFam" id="3.40.50.970:FF:000022">
    <property type="entry name" value="2-oxoglutarate ferredoxin oxidoreductase alpha subunit"/>
    <property type="match status" value="1"/>
</dbReference>
<dbReference type="SUPFAM" id="SSF52922">
    <property type="entry name" value="TK C-terminal domain-like"/>
    <property type="match status" value="1"/>
</dbReference>